<evidence type="ECO:0000313" key="2">
    <source>
        <dbReference type="Proteomes" id="UP001519460"/>
    </source>
</evidence>
<sequence length="115" mass="13044">MKRSGSKRRLSCRYYPSISDRAPHGQNRAENSFCGPKLFHHFATKRWQIIDQSPSAKSKTYILPNEVNDTLRKLAPANLAVSLQDGRHPQDGRQKSMAANEIRPYGLQFKCPCTA</sequence>
<dbReference type="AlphaFoldDB" id="A0ABD0L4C3"/>
<dbReference type="EMBL" id="JACVVK020000086">
    <property type="protein sequence ID" value="KAK7494106.1"/>
    <property type="molecule type" value="Genomic_DNA"/>
</dbReference>
<feature type="non-terminal residue" evidence="1">
    <location>
        <position position="115"/>
    </location>
</feature>
<evidence type="ECO:0000313" key="1">
    <source>
        <dbReference type="EMBL" id="KAK7494106.1"/>
    </source>
</evidence>
<protein>
    <submittedName>
        <fullName evidence="1">Uncharacterized protein</fullName>
    </submittedName>
</protein>
<accession>A0ABD0L4C3</accession>
<organism evidence="1 2">
    <name type="scientific">Batillaria attramentaria</name>
    <dbReference type="NCBI Taxonomy" id="370345"/>
    <lineage>
        <taxon>Eukaryota</taxon>
        <taxon>Metazoa</taxon>
        <taxon>Spiralia</taxon>
        <taxon>Lophotrochozoa</taxon>
        <taxon>Mollusca</taxon>
        <taxon>Gastropoda</taxon>
        <taxon>Caenogastropoda</taxon>
        <taxon>Sorbeoconcha</taxon>
        <taxon>Cerithioidea</taxon>
        <taxon>Batillariidae</taxon>
        <taxon>Batillaria</taxon>
    </lineage>
</organism>
<dbReference type="Proteomes" id="UP001519460">
    <property type="component" value="Unassembled WGS sequence"/>
</dbReference>
<keyword evidence="2" id="KW-1185">Reference proteome</keyword>
<proteinExistence type="predicted"/>
<reference evidence="1 2" key="1">
    <citation type="journal article" date="2023" name="Sci. Data">
        <title>Genome assembly of the Korean intertidal mud-creeper Batillaria attramentaria.</title>
        <authorList>
            <person name="Patra A.K."/>
            <person name="Ho P.T."/>
            <person name="Jun S."/>
            <person name="Lee S.J."/>
            <person name="Kim Y."/>
            <person name="Won Y.J."/>
        </authorList>
    </citation>
    <scope>NUCLEOTIDE SEQUENCE [LARGE SCALE GENOMIC DNA]</scope>
    <source>
        <strain evidence="1">Wonlab-2016</strain>
    </source>
</reference>
<name>A0ABD0L4C3_9CAEN</name>
<gene>
    <name evidence="1" type="ORF">BaRGS_00014579</name>
</gene>
<comment type="caution">
    <text evidence="1">The sequence shown here is derived from an EMBL/GenBank/DDBJ whole genome shotgun (WGS) entry which is preliminary data.</text>
</comment>